<proteinExistence type="inferred from homology"/>
<dbReference type="EMBL" id="FRBL01000013">
    <property type="protein sequence ID" value="SHM89346.1"/>
    <property type="molecule type" value="Genomic_DNA"/>
</dbReference>
<dbReference type="InterPro" id="IPR010131">
    <property type="entry name" value="MdtP/NodT-like"/>
</dbReference>
<reference evidence="3 4" key="1">
    <citation type="submission" date="2016-11" db="EMBL/GenBank/DDBJ databases">
        <authorList>
            <person name="Jaros S."/>
            <person name="Januszkiewicz K."/>
            <person name="Wedrychowicz H."/>
        </authorList>
    </citation>
    <scope>NUCLEOTIDE SEQUENCE [LARGE SCALE GENOMIC DNA]</scope>
    <source>
        <strain evidence="3 4">DSM 27406</strain>
    </source>
</reference>
<dbReference type="PANTHER" id="PTHR30203">
    <property type="entry name" value="OUTER MEMBRANE CATION EFFLUX PROTEIN"/>
    <property type="match status" value="1"/>
</dbReference>
<comment type="similarity">
    <text evidence="1 2">Belongs to the outer membrane factor (OMF) (TC 1.B.17) family.</text>
</comment>
<evidence type="ECO:0000313" key="4">
    <source>
        <dbReference type="Proteomes" id="UP000184420"/>
    </source>
</evidence>
<dbReference type="AlphaFoldDB" id="A0A1M7MG38"/>
<dbReference type="Pfam" id="PF02321">
    <property type="entry name" value="OEP"/>
    <property type="match status" value="2"/>
</dbReference>
<protein>
    <submittedName>
        <fullName evidence="3">Efflux transporter, outer membrane factor (OMF) lipoprotein, NodT family</fullName>
    </submittedName>
</protein>
<sequence length="476" mass="52067">MNKQSLHIRKGLYVLALATGVSACSVPKQITTPPPVALPETTVTDTLDIKSFAQVFNDPYLKSLIDTALAANFDLQAASQRVIVAQSQLRMAKNAWLPTVNGVISAGADRYGDYTLNGVGNYDTNLSPNIDKDQKIPTRPTPEFFVGFRSSWEIDLWGKIRAQKDASLNRYFASTEGRRLLSTQVVAGVATMYYDLVALDHELKIIHRNIGLQEAAVATVEVQKAGGRATELAVQQFKAQLLSTKAMENNVKQQITATENQLNALLGRLPQHIQRSADTTNIIPPAIAKGIPVTTLLRRPDIQQAEMNLAATKADVKAARAAFFPSLTVTPYAGFNSFKAGLLFQPASIAWGALGGLTTPIFNQKQLQSQFNISKAEAMTAFYRYQQAIVDGYAEVSSVISKVENEQATWQLKSQEVAVLRDAVSTSNLLFTTGYANYLEVITAQKSVLEAELTLVTTRRNVYQGMITLYRSLGGN</sequence>
<dbReference type="SUPFAM" id="SSF56954">
    <property type="entry name" value="Outer membrane efflux proteins (OEP)"/>
    <property type="match status" value="1"/>
</dbReference>
<keyword evidence="2" id="KW-0472">Membrane</keyword>
<accession>A0A1M7MG38</accession>
<keyword evidence="2" id="KW-1134">Transmembrane beta strand</keyword>
<evidence type="ECO:0000256" key="1">
    <source>
        <dbReference type="ARBA" id="ARBA00007613"/>
    </source>
</evidence>
<dbReference type="PROSITE" id="PS51257">
    <property type="entry name" value="PROKAR_LIPOPROTEIN"/>
    <property type="match status" value="1"/>
</dbReference>
<keyword evidence="2" id="KW-0732">Signal</keyword>
<feature type="signal peptide" evidence="2">
    <location>
        <begin position="1"/>
        <end position="23"/>
    </location>
</feature>
<dbReference type="Proteomes" id="UP000184420">
    <property type="component" value="Unassembled WGS sequence"/>
</dbReference>
<keyword evidence="2" id="KW-0564">Palmitate</keyword>
<dbReference type="OrthoDB" id="9770517at2"/>
<comment type="subcellular location">
    <subcellularLocation>
        <location evidence="2">Cell membrane</location>
        <topology evidence="2">Lipid-anchor</topology>
    </subcellularLocation>
</comment>
<dbReference type="STRING" id="1419482.SAMN05444266_11323"/>
<dbReference type="Gene3D" id="2.20.200.10">
    <property type="entry name" value="Outer membrane efflux proteins (OEP)"/>
    <property type="match status" value="1"/>
</dbReference>
<feature type="chain" id="PRO_5011833430" evidence="2">
    <location>
        <begin position="24"/>
        <end position="476"/>
    </location>
</feature>
<name>A0A1M7MG38_9BACT</name>
<dbReference type="Gene3D" id="1.20.1600.10">
    <property type="entry name" value="Outer membrane efflux proteins (OEP)"/>
    <property type="match status" value="1"/>
</dbReference>
<dbReference type="PANTHER" id="PTHR30203:SF30">
    <property type="entry name" value="OUTER MEMBRANE PROTEIN-RELATED"/>
    <property type="match status" value="1"/>
</dbReference>
<evidence type="ECO:0000313" key="3">
    <source>
        <dbReference type="EMBL" id="SHM89346.1"/>
    </source>
</evidence>
<evidence type="ECO:0000256" key="2">
    <source>
        <dbReference type="RuleBase" id="RU362097"/>
    </source>
</evidence>
<dbReference type="NCBIfam" id="TIGR01845">
    <property type="entry name" value="outer_NodT"/>
    <property type="match status" value="1"/>
</dbReference>
<dbReference type="GO" id="GO:0005886">
    <property type="term" value="C:plasma membrane"/>
    <property type="evidence" value="ECO:0007669"/>
    <property type="project" value="UniProtKB-SubCell"/>
</dbReference>
<dbReference type="RefSeq" id="WP_073087265.1">
    <property type="nucleotide sequence ID" value="NZ_FRBL01000013.1"/>
</dbReference>
<gene>
    <name evidence="3" type="ORF">SAMN05444266_11323</name>
</gene>
<keyword evidence="4" id="KW-1185">Reference proteome</keyword>
<keyword evidence="2" id="KW-0812">Transmembrane</keyword>
<organism evidence="3 4">
    <name type="scientific">Chitinophaga jiangningensis</name>
    <dbReference type="NCBI Taxonomy" id="1419482"/>
    <lineage>
        <taxon>Bacteria</taxon>
        <taxon>Pseudomonadati</taxon>
        <taxon>Bacteroidota</taxon>
        <taxon>Chitinophagia</taxon>
        <taxon>Chitinophagales</taxon>
        <taxon>Chitinophagaceae</taxon>
        <taxon>Chitinophaga</taxon>
    </lineage>
</organism>
<dbReference type="InterPro" id="IPR003423">
    <property type="entry name" value="OMP_efflux"/>
</dbReference>
<keyword evidence="2 3" id="KW-0449">Lipoprotein</keyword>
<dbReference type="GO" id="GO:0015562">
    <property type="term" value="F:efflux transmembrane transporter activity"/>
    <property type="evidence" value="ECO:0007669"/>
    <property type="project" value="InterPro"/>
</dbReference>